<dbReference type="InterPro" id="IPR036890">
    <property type="entry name" value="HATPase_C_sf"/>
</dbReference>
<evidence type="ECO:0000256" key="8">
    <source>
        <dbReference type="ARBA" id="ARBA00023012"/>
    </source>
</evidence>
<dbReference type="Gene3D" id="3.30.450.20">
    <property type="entry name" value="PAS domain"/>
    <property type="match status" value="3"/>
</dbReference>
<dbReference type="eggNOG" id="COG2205">
    <property type="taxonomic scope" value="Bacteria"/>
</dbReference>
<dbReference type="Proteomes" id="UP000002420">
    <property type="component" value="Chromosome"/>
</dbReference>
<evidence type="ECO:0000259" key="13">
    <source>
        <dbReference type="PROSITE" id="PS50110"/>
    </source>
</evidence>
<dbReference type="Gene3D" id="1.10.287.130">
    <property type="match status" value="1"/>
</dbReference>
<dbReference type="NCBIfam" id="TIGR00229">
    <property type="entry name" value="sensory_box"/>
    <property type="match status" value="2"/>
</dbReference>
<keyword evidence="3 11" id="KW-0597">Phosphoprotein</keyword>
<dbReference type="KEGG" id="glo:Glov_0107"/>
<dbReference type="EMBL" id="CP001089">
    <property type="protein sequence ID" value="ACD93844.1"/>
    <property type="molecule type" value="Genomic_DNA"/>
</dbReference>
<dbReference type="InterPro" id="IPR013656">
    <property type="entry name" value="PAS_4"/>
</dbReference>
<feature type="modified residue" description="4-aspartylphosphate" evidence="11">
    <location>
        <position position="702"/>
    </location>
</feature>
<feature type="domain" description="Histidine kinase" evidence="12">
    <location>
        <begin position="406"/>
        <end position="627"/>
    </location>
</feature>
<dbReference type="InterPro" id="IPR005467">
    <property type="entry name" value="His_kinase_dom"/>
</dbReference>
<dbReference type="CDD" id="cd17546">
    <property type="entry name" value="REC_hyHK_CKI1_RcsC-like"/>
    <property type="match status" value="1"/>
</dbReference>
<keyword evidence="5" id="KW-0547">Nucleotide-binding</keyword>
<dbReference type="PROSITE" id="PS50113">
    <property type="entry name" value="PAC"/>
    <property type="match status" value="2"/>
</dbReference>
<gene>
    <name evidence="16" type="ordered locus">Glov_0107</name>
</gene>
<dbReference type="GO" id="GO:0005524">
    <property type="term" value="F:ATP binding"/>
    <property type="evidence" value="ECO:0007669"/>
    <property type="project" value="UniProtKB-KW"/>
</dbReference>
<feature type="domain" description="PAS" evidence="14">
    <location>
        <begin position="139"/>
        <end position="178"/>
    </location>
</feature>
<dbReference type="CDD" id="cd00082">
    <property type="entry name" value="HisKA"/>
    <property type="match status" value="1"/>
</dbReference>
<evidence type="ECO:0000256" key="4">
    <source>
        <dbReference type="ARBA" id="ARBA00022679"/>
    </source>
</evidence>
<dbReference type="PROSITE" id="PS50112">
    <property type="entry name" value="PAS"/>
    <property type="match status" value="1"/>
</dbReference>
<evidence type="ECO:0000259" key="12">
    <source>
        <dbReference type="PROSITE" id="PS50109"/>
    </source>
</evidence>
<dbReference type="PANTHER" id="PTHR45339">
    <property type="entry name" value="HYBRID SIGNAL TRANSDUCTION HISTIDINE KINASE J"/>
    <property type="match status" value="1"/>
</dbReference>
<evidence type="ECO:0000256" key="11">
    <source>
        <dbReference type="PROSITE-ProRule" id="PRU00169"/>
    </source>
</evidence>
<dbReference type="Pfam" id="PF00512">
    <property type="entry name" value="HisKA"/>
    <property type="match status" value="1"/>
</dbReference>
<evidence type="ECO:0000256" key="10">
    <source>
        <dbReference type="ARBA" id="ARBA00068150"/>
    </source>
</evidence>
<comment type="subunit">
    <text evidence="9">At low DSF concentrations, interacts with RpfF.</text>
</comment>
<keyword evidence="17" id="KW-1185">Reference proteome</keyword>
<dbReference type="Pfam" id="PF13426">
    <property type="entry name" value="PAS_9"/>
    <property type="match status" value="2"/>
</dbReference>
<dbReference type="FunFam" id="1.10.287.130:FF:000002">
    <property type="entry name" value="Two-component osmosensing histidine kinase"/>
    <property type="match status" value="1"/>
</dbReference>
<comment type="catalytic activity">
    <reaction evidence="1">
        <text>ATP + protein L-histidine = ADP + protein N-phospho-L-histidine.</text>
        <dbReference type="EC" id="2.7.13.3"/>
    </reaction>
</comment>
<evidence type="ECO:0000256" key="6">
    <source>
        <dbReference type="ARBA" id="ARBA00022777"/>
    </source>
</evidence>
<evidence type="ECO:0000256" key="9">
    <source>
        <dbReference type="ARBA" id="ARBA00064003"/>
    </source>
</evidence>
<dbReference type="InterPro" id="IPR000014">
    <property type="entry name" value="PAS"/>
</dbReference>
<dbReference type="InterPro" id="IPR003661">
    <property type="entry name" value="HisK_dim/P_dom"/>
</dbReference>
<dbReference type="PANTHER" id="PTHR45339:SF1">
    <property type="entry name" value="HYBRID SIGNAL TRANSDUCTION HISTIDINE KINASE J"/>
    <property type="match status" value="1"/>
</dbReference>
<dbReference type="SUPFAM" id="SSF55785">
    <property type="entry name" value="PYP-like sensor domain (PAS domain)"/>
    <property type="match status" value="3"/>
</dbReference>
<evidence type="ECO:0000256" key="5">
    <source>
        <dbReference type="ARBA" id="ARBA00022741"/>
    </source>
</evidence>
<keyword evidence="7" id="KW-0067">ATP-binding</keyword>
<keyword evidence="6 16" id="KW-0418">Kinase</keyword>
<dbReference type="SUPFAM" id="SSF47384">
    <property type="entry name" value="Homodimeric domain of signal transducing histidine kinase"/>
    <property type="match status" value="1"/>
</dbReference>
<dbReference type="SMART" id="SM00448">
    <property type="entry name" value="REC"/>
    <property type="match status" value="1"/>
</dbReference>
<dbReference type="SMART" id="SM00388">
    <property type="entry name" value="HisKA"/>
    <property type="match status" value="1"/>
</dbReference>
<name>B3E9H8_TRIL1</name>
<dbReference type="SMART" id="SM00091">
    <property type="entry name" value="PAS"/>
    <property type="match status" value="2"/>
</dbReference>
<dbReference type="InterPro" id="IPR000700">
    <property type="entry name" value="PAS-assoc_C"/>
</dbReference>
<dbReference type="SMART" id="SM00086">
    <property type="entry name" value="PAC"/>
    <property type="match status" value="2"/>
</dbReference>
<keyword evidence="8" id="KW-0902">Two-component regulatory system</keyword>
<organism evidence="16 17">
    <name type="scientific">Trichlorobacter lovleyi (strain ATCC BAA-1151 / DSM 17278 / SZ)</name>
    <name type="common">Geobacter lovleyi</name>
    <dbReference type="NCBI Taxonomy" id="398767"/>
    <lineage>
        <taxon>Bacteria</taxon>
        <taxon>Pseudomonadati</taxon>
        <taxon>Thermodesulfobacteriota</taxon>
        <taxon>Desulfuromonadia</taxon>
        <taxon>Geobacterales</taxon>
        <taxon>Geobacteraceae</taxon>
        <taxon>Trichlorobacter</taxon>
    </lineage>
</organism>
<evidence type="ECO:0000256" key="1">
    <source>
        <dbReference type="ARBA" id="ARBA00000085"/>
    </source>
</evidence>
<dbReference type="Pfam" id="PF02518">
    <property type="entry name" value="HATPase_c"/>
    <property type="match status" value="1"/>
</dbReference>
<reference evidence="16 17" key="1">
    <citation type="submission" date="2008-05" db="EMBL/GenBank/DDBJ databases">
        <title>Complete sequence of chromosome of Geobacter lovleyi SZ.</title>
        <authorList>
            <consortium name="US DOE Joint Genome Institute"/>
            <person name="Lucas S."/>
            <person name="Copeland A."/>
            <person name="Lapidus A."/>
            <person name="Glavina del Rio T."/>
            <person name="Dalin E."/>
            <person name="Tice H."/>
            <person name="Bruce D."/>
            <person name="Goodwin L."/>
            <person name="Pitluck S."/>
            <person name="Chertkov O."/>
            <person name="Meincke L."/>
            <person name="Brettin T."/>
            <person name="Detter J.C."/>
            <person name="Han C."/>
            <person name="Tapia R."/>
            <person name="Kuske C.R."/>
            <person name="Schmutz J."/>
            <person name="Larimer F."/>
            <person name="Land M."/>
            <person name="Hauser L."/>
            <person name="Kyrpides N."/>
            <person name="Mikhailova N."/>
            <person name="Sung Y."/>
            <person name="Fletcher K.E."/>
            <person name="Ritalahti K.M."/>
            <person name="Loeffler F.E."/>
            <person name="Richardson P."/>
        </authorList>
    </citation>
    <scope>NUCLEOTIDE SEQUENCE [LARGE SCALE GENOMIC DNA]</scope>
    <source>
        <strain evidence="17">ATCC BAA-1151 / DSM 17278 / SZ</strain>
    </source>
</reference>
<dbReference type="SUPFAM" id="SSF55874">
    <property type="entry name" value="ATPase domain of HSP90 chaperone/DNA topoisomerase II/histidine kinase"/>
    <property type="match status" value="1"/>
</dbReference>
<dbReference type="AlphaFoldDB" id="B3E9H8"/>
<evidence type="ECO:0000313" key="16">
    <source>
        <dbReference type="EMBL" id="ACD93844.1"/>
    </source>
</evidence>
<dbReference type="HOGENOM" id="CLU_000445_114_15_7"/>
<dbReference type="InterPro" id="IPR001610">
    <property type="entry name" value="PAC"/>
</dbReference>
<feature type="domain" description="PAC" evidence="15">
    <location>
        <begin position="336"/>
        <end position="388"/>
    </location>
</feature>
<protein>
    <recommendedName>
        <fullName evidence="10">Sensory/regulatory protein RpfC</fullName>
        <ecNumber evidence="2">2.7.13.3</ecNumber>
    </recommendedName>
</protein>
<evidence type="ECO:0000256" key="2">
    <source>
        <dbReference type="ARBA" id="ARBA00012438"/>
    </source>
</evidence>
<dbReference type="InterPro" id="IPR001789">
    <property type="entry name" value="Sig_transdc_resp-reg_receiver"/>
</dbReference>
<dbReference type="GO" id="GO:0000155">
    <property type="term" value="F:phosphorelay sensor kinase activity"/>
    <property type="evidence" value="ECO:0007669"/>
    <property type="project" value="InterPro"/>
</dbReference>
<dbReference type="Pfam" id="PF00072">
    <property type="entry name" value="Response_reg"/>
    <property type="match status" value="1"/>
</dbReference>
<dbReference type="Gene3D" id="3.30.565.10">
    <property type="entry name" value="Histidine kinase-like ATPase, C-terminal domain"/>
    <property type="match status" value="1"/>
</dbReference>
<dbReference type="SMART" id="SM00387">
    <property type="entry name" value="HATPase_c"/>
    <property type="match status" value="1"/>
</dbReference>
<dbReference type="PROSITE" id="PS50110">
    <property type="entry name" value="RESPONSE_REGULATORY"/>
    <property type="match status" value="1"/>
</dbReference>
<feature type="domain" description="PAC" evidence="15">
    <location>
        <begin position="74"/>
        <end position="126"/>
    </location>
</feature>
<dbReference type="CDD" id="cd00130">
    <property type="entry name" value="PAS"/>
    <property type="match status" value="2"/>
</dbReference>
<dbReference type="eggNOG" id="COG5002">
    <property type="taxonomic scope" value="Bacteria"/>
</dbReference>
<dbReference type="InterPro" id="IPR036097">
    <property type="entry name" value="HisK_dim/P_sf"/>
</dbReference>
<accession>B3E9H8</accession>
<dbReference type="InterPro" id="IPR003594">
    <property type="entry name" value="HATPase_dom"/>
</dbReference>
<dbReference type="InterPro" id="IPR011006">
    <property type="entry name" value="CheY-like_superfamily"/>
</dbReference>
<keyword evidence="4 16" id="KW-0808">Transferase</keyword>
<dbReference type="EC" id="2.7.13.3" evidence="2"/>
<dbReference type="InterPro" id="IPR035965">
    <property type="entry name" value="PAS-like_dom_sf"/>
</dbReference>
<sequence>MNEEKLRLFVEYAPAALAMFDREMRYLYVSRRWLTDYRLGDRDLRGLSHYDVFPEIQQRWKELHSRCLAGESLSADSDRFVRADGTVQWLRWEIRPWFVTPDEIGGIVIFSEDITKLKQAEDVLRRYELLSKYSRDIALFIRRGDGRILEANDAAVRTYGYSHDELLGMTIYDLRTPDCAAPAPAQMEEADTHGILFETVHRTKEGRAFPVEVSSCGVDIGDDRILLSLVREISKRKEAEAELKRNAEVEHARLAELEALMQAVPAAVLISHDPHCHVITGNHAAYELLRMEYGSNTSKSNPDAKTSHFKVLHQGKELSVAELPLQQAIATGMPVCNFEEEILFDNGDCVSVYGNAVPLRDASGSITGVVAAFVDIGQLVQAQEEARQARLAAEAANRAKSAFLANMSHEIRTPLNGIVGTAQLLEFTRLTGEQKDYLADIKSSSSTLLSLLNDVLDLSKIEAGKITLESLDFRLRASIDGVIKSLKSLAQSKGLQIELQIPDSVPDCLKGDQTRFKQILLNLLGNAVKFTETGGITVSVRLKEQHNDQLLLEIDVKDTGIGISPQMLEMIFEPFTQAETSLTKKYGGTGLGLAICKRLVTMMGGQLWAESVAGGGSTFHLAAPFSLCTQQDAECPLDAPPPAATEWDGPPLRILLADDHEINLKFTSRLLEKFGHTVVQARDGQEALQLWEQHDFDLILMDVSMPVVSGIEAVGVIRQKERDTHRHLPIIALTGHASVQIKEQVAHQGFDGCLIKPIPLEVLLQELKRHLPGC</sequence>
<evidence type="ECO:0000256" key="3">
    <source>
        <dbReference type="ARBA" id="ARBA00022553"/>
    </source>
</evidence>
<feature type="domain" description="Response regulatory" evidence="13">
    <location>
        <begin position="653"/>
        <end position="771"/>
    </location>
</feature>
<evidence type="ECO:0000259" key="15">
    <source>
        <dbReference type="PROSITE" id="PS50113"/>
    </source>
</evidence>
<dbReference type="SUPFAM" id="SSF52172">
    <property type="entry name" value="CheY-like"/>
    <property type="match status" value="1"/>
</dbReference>
<dbReference type="CDD" id="cd16922">
    <property type="entry name" value="HATPase_EvgS-ArcB-TorS-like"/>
    <property type="match status" value="1"/>
</dbReference>
<dbReference type="FunFam" id="3.30.565.10:FF:000010">
    <property type="entry name" value="Sensor histidine kinase RcsC"/>
    <property type="match status" value="1"/>
</dbReference>
<dbReference type="PRINTS" id="PR00344">
    <property type="entry name" value="BCTRLSENSOR"/>
</dbReference>
<dbReference type="Gene3D" id="3.40.50.2300">
    <property type="match status" value="1"/>
</dbReference>
<evidence type="ECO:0000259" key="14">
    <source>
        <dbReference type="PROSITE" id="PS50112"/>
    </source>
</evidence>
<proteinExistence type="predicted"/>
<evidence type="ECO:0000313" key="17">
    <source>
        <dbReference type="Proteomes" id="UP000002420"/>
    </source>
</evidence>
<dbReference type="PROSITE" id="PS50109">
    <property type="entry name" value="HIS_KIN"/>
    <property type="match status" value="1"/>
</dbReference>
<dbReference type="STRING" id="398767.Glov_0107"/>
<dbReference type="InterPro" id="IPR004358">
    <property type="entry name" value="Sig_transdc_His_kin-like_C"/>
</dbReference>
<evidence type="ECO:0000256" key="7">
    <source>
        <dbReference type="ARBA" id="ARBA00022840"/>
    </source>
</evidence>
<dbReference type="Pfam" id="PF08448">
    <property type="entry name" value="PAS_4"/>
    <property type="match status" value="1"/>
</dbReference>